<dbReference type="InterPro" id="IPR021708">
    <property type="entry name" value="DUF3291"/>
</dbReference>
<name>A0A2U8VU98_9HYPH</name>
<dbReference type="InterPro" id="IPR011008">
    <property type="entry name" value="Dimeric_a/b-barrel"/>
</dbReference>
<feature type="region of interest" description="Disordered" evidence="1">
    <location>
        <begin position="105"/>
        <end position="146"/>
    </location>
</feature>
<organism evidence="4 5">
    <name type="scientific">Methylobacterium radiodurans</name>
    <dbReference type="NCBI Taxonomy" id="2202828"/>
    <lineage>
        <taxon>Bacteria</taxon>
        <taxon>Pseudomonadati</taxon>
        <taxon>Pseudomonadota</taxon>
        <taxon>Alphaproteobacteria</taxon>
        <taxon>Hyphomicrobiales</taxon>
        <taxon>Methylobacteriaceae</taxon>
        <taxon>Methylobacterium</taxon>
    </lineage>
</organism>
<reference evidence="4 5" key="1">
    <citation type="submission" date="2018-05" db="EMBL/GenBank/DDBJ databases">
        <title>Complete Genome Sequence of Methylobacterium sp. 17Sr1-43.</title>
        <authorList>
            <person name="Srinivasan S."/>
        </authorList>
    </citation>
    <scope>NUCLEOTIDE SEQUENCE [LARGE SCALE GENOMIC DNA]</scope>
    <source>
        <strain evidence="4 5">17Sr1-43</strain>
    </source>
</reference>
<feature type="chain" id="PRO_5016047237" evidence="2">
    <location>
        <begin position="25"/>
        <end position="146"/>
    </location>
</feature>
<sequence length="146" mass="16384">MPLVSVTRLRIRALRFLPAFAVHAVRTARQVRSAPGFRGGAVLNDRDWTFWTLTAWDGAESMRTYMGSGAHRAAMPRLSHWCDEASTVHWNADDLPGWAEADKRMRDEGRASRVRHPSLRHETLSYRPPRLSGSAPLAPTRPPAGM</sequence>
<evidence type="ECO:0000313" key="5">
    <source>
        <dbReference type="Proteomes" id="UP000246058"/>
    </source>
</evidence>
<keyword evidence="2" id="KW-0732">Signal</keyword>
<evidence type="ECO:0000256" key="1">
    <source>
        <dbReference type="SAM" id="MobiDB-lite"/>
    </source>
</evidence>
<dbReference type="KEGG" id="meti:DK427_13930"/>
<dbReference type="Gene3D" id="3.30.70.100">
    <property type="match status" value="1"/>
</dbReference>
<dbReference type="EMBL" id="CP029551">
    <property type="protein sequence ID" value="AWN36696.1"/>
    <property type="molecule type" value="Genomic_DNA"/>
</dbReference>
<feature type="domain" description="DUF3291" evidence="3">
    <location>
        <begin position="44"/>
        <end position="106"/>
    </location>
</feature>
<dbReference type="SUPFAM" id="SSF54909">
    <property type="entry name" value="Dimeric alpha+beta barrel"/>
    <property type="match status" value="1"/>
</dbReference>
<dbReference type="RefSeq" id="WP_109951785.1">
    <property type="nucleotide sequence ID" value="NZ_CP029551.1"/>
</dbReference>
<evidence type="ECO:0000313" key="4">
    <source>
        <dbReference type="EMBL" id="AWN36696.1"/>
    </source>
</evidence>
<feature type="signal peptide" evidence="2">
    <location>
        <begin position="1"/>
        <end position="24"/>
    </location>
</feature>
<dbReference type="Pfam" id="PF11695">
    <property type="entry name" value="DUF3291"/>
    <property type="match status" value="1"/>
</dbReference>
<evidence type="ECO:0000256" key="2">
    <source>
        <dbReference type="SAM" id="SignalP"/>
    </source>
</evidence>
<gene>
    <name evidence="4" type="ORF">DK427_13930</name>
</gene>
<keyword evidence="5" id="KW-1185">Reference proteome</keyword>
<dbReference type="Proteomes" id="UP000246058">
    <property type="component" value="Chromosome"/>
</dbReference>
<proteinExistence type="predicted"/>
<dbReference type="AlphaFoldDB" id="A0A2U8VU98"/>
<protein>
    <submittedName>
        <fullName evidence="4">DUF3291 domain-containing protein</fullName>
    </submittedName>
</protein>
<accession>A0A2U8VU98</accession>
<evidence type="ECO:0000259" key="3">
    <source>
        <dbReference type="Pfam" id="PF11695"/>
    </source>
</evidence>
<dbReference type="OrthoDB" id="1550774at2"/>